<evidence type="ECO:0000313" key="3">
    <source>
        <dbReference type="EMBL" id="WVZ66159.1"/>
    </source>
</evidence>
<evidence type="ECO:0000256" key="2">
    <source>
        <dbReference type="SAM" id="Phobius"/>
    </source>
</evidence>
<evidence type="ECO:0000313" key="4">
    <source>
        <dbReference type="Proteomes" id="UP001341281"/>
    </source>
</evidence>
<proteinExistence type="predicted"/>
<feature type="compositionally biased region" description="Gly residues" evidence="1">
    <location>
        <begin position="80"/>
        <end position="90"/>
    </location>
</feature>
<name>A0AAQ3T6I4_PASNO</name>
<feature type="region of interest" description="Disordered" evidence="1">
    <location>
        <begin position="44"/>
        <end position="92"/>
    </location>
</feature>
<feature type="compositionally biased region" description="Low complexity" evidence="1">
    <location>
        <begin position="44"/>
        <end position="55"/>
    </location>
</feature>
<reference evidence="3 4" key="1">
    <citation type="submission" date="2024-02" db="EMBL/GenBank/DDBJ databases">
        <title>High-quality chromosome-scale genome assembly of Pensacola bahiagrass (Paspalum notatum Flugge var. saurae).</title>
        <authorList>
            <person name="Vega J.M."/>
            <person name="Podio M."/>
            <person name="Orjuela J."/>
            <person name="Siena L.A."/>
            <person name="Pessino S.C."/>
            <person name="Combes M.C."/>
            <person name="Mariac C."/>
            <person name="Albertini E."/>
            <person name="Pupilli F."/>
            <person name="Ortiz J.P.A."/>
            <person name="Leblanc O."/>
        </authorList>
    </citation>
    <scope>NUCLEOTIDE SEQUENCE [LARGE SCALE GENOMIC DNA]</scope>
    <source>
        <strain evidence="3">R1</strain>
        <tissue evidence="3">Leaf</tissue>
    </source>
</reference>
<gene>
    <name evidence="3" type="ORF">U9M48_015425</name>
</gene>
<keyword evidence="2" id="KW-0812">Transmembrane</keyword>
<dbReference type="PANTHER" id="PTHR34064">
    <property type="entry name" value="OS04G0672300 PROTEIN"/>
    <property type="match status" value="1"/>
</dbReference>
<keyword evidence="4" id="KW-1185">Reference proteome</keyword>
<feature type="region of interest" description="Disordered" evidence="1">
    <location>
        <begin position="1"/>
        <end position="29"/>
    </location>
</feature>
<feature type="transmembrane region" description="Helical" evidence="2">
    <location>
        <begin position="142"/>
        <end position="162"/>
    </location>
</feature>
<keyword evidence="2" id="KW-1133">Transmembrane helix</keyword>
<sequence>MGDVSSNHPALAAGEVAGQQSSFGASATTGGGFVALDVGALSSLAGDAGAPGTPTTAPPRTPKVVRSLSRKGDRKPADGDGNGTAGGGGERPQLFVHVAAGDLGDAPGSARLVVHTPLAGTPGSKSRRFGRRPAPWLDPRRVVFLFATMSSVGTLILLYFTLSMSRGDSSGNGGGGASAR</sequence>
<accession>A0AAQ3T6I4</accession>
<dbReference type="AlphaFoldDB" id="A0AAQ3T6I4"/>
<dbReference type="EMBL" id="CP144747">
    <property type="protein sequence ID" value="WVZ66159.1"/>
    <property type="molecule type" value="Genomic_DNA"/>
</dbReference>
<dbReference type="PANTHER" id="PTHR34064:SF6">
    <property type="entry name" value="OS07G0530700 PROTEIN"/>
    <property type="match status" value="1"/>
</dbReference>
<dbReference type="Proteomes" id="UP001341281">
    <property type="component" value="Chromosome 03"/>
</dbReference>
<keyword evidence="2" id="KW-0472">Membrane</keyword>
<evidence type="ECO:0000256" key="1">
    <source>
        <dbReference type="SAM" id="MobiDB-lite"/>
    </source>
</evidence>
<protein>
    <submittedName>
        <fullName evidence="3">Uncharacterized protein</fullName>
    </submittedName>
</protein>
<organism evidence="3 4">
    <name type="scientific">Paspalum notatum var. saurae</name>
    <dbReference type="NCBI Taxonomy" id="547442"/>
    <lineage>
        <taxon>Eukaryota</taxon>
        <taxon>Viridiplantae</taxon>
        <taxon>Streptophyta</taxon>
        <taxon>Embryophyta</taxon>
        <taxon>Tracheophyta</taxon>
        <taxon>Spermatophyta</taxon>
        <taxon>Magnoliopsida</taxon>
        <taxon>Liliopsida</taxon>
        <taxon>Poales</taxon>
        <taxon>Poaceae</taxon>
        <taxon>PACMAD clade</taxon>
        <taxon>Panicoideae</taxon>
        <taxon>Andropogonodae</taxon>
        <taxon>Paspaleae</taxon>
        <taxon>Paspalinae</taxon>
        <taxon>Paspalum</taxon>
    </lineage>
</organism>